<evidence type="ECO:0000256" key="1">
    <source>
        <dbReference type="SAM" id="MobiDB-lite"/>
    </source>
</evidence>
<proteinExistence type="predicted"/>
<evidence type="ECO:0000256" key="2">
    <source>
        <dbReference type="SAM" id="SignalP"/>
    </source>
</evidence>
<evidence type="ECO:0000313" key="4">
    <source>
        <dbReference type="Proteomes" id="UP001634394"/>
    </source>
</evidence>
<feature type="region of interest" description="Disordered" evidence="1">
    <location>
        <begin position="31"/>
        <end position="50"/>
    </location>
</feature>
<accession>A0ABD3WXF6</accession>
<feature type="signal peptide" evidence="2">
    <location>
        <begin position="1"/>
        <end position="16"/>
    </location>
</feature>
<keyword evidence="4" id="KW-1185">Reference proteome</keyword>
<comment type="caution">
    <text evidence="3">The sequence shown here is derived from an EMBL/GenBank/DDBJ whole genome shotgun (WGS) entry which is preliminary data.</text>
</comment>
<feature type="non-terminal residue" evidence="3">
    <location>
        <position position="1"/>
    </location>
</feature>
<keyword evidence="2" id="KW-0732">Signal</keyword>
<organism evidence="3 4">
    <name type="scientific">Sinanodonta woodiana</name>
    <name type="common">Chinese pond mussel</name>
    <name type="synonym">Anodonta woodiana</name>
    <dbReference type="NCBI Taxonomy" id="1069815"/>
    <lineage>
        <taxon>Eukaryota</taxon>
        <taxon>Metazoa</taxon>
        <taxon>Spiralia</taxon>
        <taxon>Lophotrochozoa</taxon>
        <taxon>Mollusca</taxon>
        <taxon>Bivalvia</taxon>
        <taxon>Autobranchia</taxon>
        <taxon>Heteroconchia</taxon>
        <taxon>Palaeoheterodonta</taxon>
        <taxon>Unionida</taxon>
        <taxon>Unionoidea</taxon>
        <taxon>Unionidae</taxon>
        <taxon>Unioninae</taxon>
        <taxon>Sinanodonta</taxon>
    </lineage>
</organism>
<dbReference type="EMBL" id="JBJQND010000004">
    <property type="protein sequence ID" value="KAL3878161.1"/>
    <property type="molecule type" value="Genomic_DNA"/>
</dbReference>
<feature type="chain" id="PRO_5044845223" evidence="2">
    <location>
        <begin position="17"/>
        <end position="50"/>
    </location>
</feature>
<sequence length="50" mass="5286">LTLVSALCLTDALLHLEPVTFIDNLCQPKNGGQSENGCSLTNVEGVTLEN</sequence>
<dbReference type="Proteomes" id="UP001634394">
    <property type="component" value="Unassembled WGS sequence"/>
</dbReference>
<gene>
    <name evidence="3" type="ORF">ACJMK2_030530</name>
</gene>
<protein>
    <submittedName>
        <fullName evidence="3">Uncharacterized protein</fullName>
    </submittedName>
</protein>
<evidence type="ECO:0000313" key="3">
    <source>
        <dbReference type="EMBL" id="KAL3878161.1"/>
    </source>
</evidence>
<dbReference type="AlphaFoldDB" id="A0ABD3WXF6"/>
<feature type="non-terminal residue" evidence="3">
    <location>
        <position position="50"/>
    </location>
</feature>
<name>A0ABD3WXF6_SINWO</name>
<reference evidence="3 4" key="1">
    <citation type="submission" date="2024-11" db="EMBL/GenBank/DDBJ databases">
        <title>Chromosome-level genome assembly of the freshwater bivalve Anodonta woodiana.</title>
        <authorList>
            <person name="Chen X."/>
        </authorList>
    </citation>
    <scope>NUCLEOTIDE SEQUENCE [LARGE SCALE GENOMIC DNA]</scope>
    <source>
        <strain evidence="3">MN2024</strain>
        <tissue evidence="3">Gills</tissue>
    </source>
</reference>